<dbReference type="NCBIfam" id="TIGR01853">
    <property type="entry name" value="lipid_A_lpxD"/>
    <property type="match status" value="1"/>
</dbReference>
<sequence>MKVKDIADILDGEVDGDTKREIKDIAPVDEVDENTIAVLRGEEDWNKIKKKAGAIVIPHNVVPDRRLSYSFIRVKNTGVAFARLVELFYPREVPQPSISPMAYLGDVKLGKNVYIGAYTWIGDAVEIGDHTVVYPFVYIAGDTKIGANTIIYPSVVIYSRVTIGANVVIHSGTIIGSPGFGYVRCEDGWLHIPQVGGVVIEDDVHIGANVTIDSGTLRPTRIGKGVKIDNLVQIAHNVKIGENTVIAAQTGIAGSSELGNWVVLGGQVGITDHVNLGDGVMVAAQSGVTKSAPPNTKLFGYPAREYDKARRTYAILFELPQIARKVKELEKRLKEREI</sequence>
<reference evidence="9" key="1">
    <citation type="submission" date="2017-07" db="EMBL/GenBank/DDBJ databases">
        <title>Novel pathways for hydrocarbon cycling and metabolic interdependencies in hydrothermal sediment communities.</title>
        <authorList>
            <person name="Dombrowski N."/>
            <person name="Seitz K."/>
            <person name="Teske A."/>
            <person name="Baker B."/>
        </authorList>
    </citation>
    <scope>NUCLEOTIDE SEQUENCE [LARGE SCALE GENOMIC DNA]</scope>
</reference>
<dbReference type="PANTHER" id="PTHR43378:SF2">
    <property type="entry name" value="UDP-3-O-ACYLGLUCOSAMINE N-ACYLTRANSFERASE 1, MITOCHONDRIAL-RELATED"/>
    <property type="match status" value="1"/>
</dbReference>
<evidence type="ECO:0000256" key="3">
    <source>
        <dbReference type="ARBA" id="ARBA00022679"/>
    </source>
</evidence>
<comment type="subunit">
    <text evidence="7">Homotrimer.</text>
</comment>
<keyword evidence="4 7" id="KW-0677">Repeat</keyword>
<name>A0A257LV42_UNCW3</name>
<keyword evidence="5 7" id="KW-0443">Lipid metabolism</keyword>
<dbReference type="EC" id="2.3.1.191" evidence="7"/>
<evidence type="ECO:0000256" key="6">
    <source>
        <dbReference type="ARBA" id="ARBA00023315"/>
    </source>
</evidence>
<comment type="caution">
    <text evidence="8">The sequence shown here is derived from an EMBL/GenBank/DDBJ whole genome shotgun (WGS) entry which is preliminary data.</text>
</comment>
<dbReference type="HAMAP" id="MF_00523">
    <property type="entry name" value="LpxD"/>
    <property type="match status" value="1"/>
</dbReference>
<dbReference type="Gene3D" id="3.40.1390.10">
    <property type="entry name" value="MurE/MurF, N-terminal domain"/>
    <property type="match status" value="1"/>
</dbReference>
<comment type="pathway">
    <text evidence="7">Bacterial outer membrane biogenesis; LPS lipid A biosynthesis.</text>
</comment>
<comment type="similarity">
    <text evidence="7">Belongs to the transferase hexapeptide repeat family. LpxD subfamily.</text>
</comment>
<dbReference type="InterPro" id="IPR007691">
    <property type="entry name" value="LpxD"/>
</dbReference>
<dbReference type="GO" id="GO:0016020">
    <property type="term" value="C:membrane"/>
    <property type="evidence" value="ECO:0007669"/>
    <property type="project" value="GOC"/>
</dbReference>
<dbReference type="NCBIfam" id="NF002060">
    <property type="entry name" value="PRK00892.1"/>
    <property type="match status" value="1"/>
</dbReference>
<protein>
    <recommendedName>
        <fullName evidence="7">UDP-3-O-acylglucosamine N-acyltransferase</fullName>
        <ecNumber evidence="7">2.3.1.191</ecNumber>
    </recommendedName>
</protein>
<keyword evidence="2 7" id="KW-0441">Lipid A biosynthesis</keyword>
<gene>
    <name evidence="7 8" type="primary">lpxD</name>
    <name evidence="8" type="ORF">CGW93_00470</name>
</gene>
<dbReference type="AlphaFoldDB" id="A0A257LV42"/>
<comment type="catalytic activity">
    <reaction evidence="7">
        <text>a UDP-3-O-[(3R)-3-hydroxyacyl]-alpha-D-glucosamine + a (3R)-hydroxyacyl-[ACP] = a UDP-2-N,3-O-bis[(3R)-3-hydroxyacyl]-alpha-D-glucosamine + holo-[ACP] + H(+)</text>
        <dbReference type="Rhea" id="RHEA:53836"/>
        <dbReference type="Rhea" id="RHEA-COMP:9685"/>
        <dbReference type="Rhea" id="RHEA-COMP:9945"/>
        <dbReference type="ChEBI" id="CHEBI:15378"/>
        <dbReference type="ChEBI" id="CHEBI:64479"/>
        <dbReference type="ChEBI" id="CHEBI:78827"/>
        <dbReference type="ChEBI" id="CHEBI:137740"/>
        <dbReference type="ChEBI" id="CHEBI:137748"/>
        <dbReference type="EC" id="2.3.1.191"/>
    </reaction>
</comment>
<proteinExistence type="inferred from homology"/>
<keyword evidence="3 7" id="KW-0808">Transferase</keyword>
<dbReference type="Pfam" id="PF00132">
    <property type="entry name" value="Hexapep"/>
    <property type="match status" value="2"/>
</dbReference>
<dbReference type="PANTHER" id="PTHR43378">
    <property type="entry name" value="UDP-3-O-ACYLGLUCOSAMINE N-ACYLTRANSFERASE"/>
    <property type="match status" value="1"/>
</dbReference>
<dbReference type="PROSITE" id="PS00101">
    <property type="entry name" value="HEXAPEP_TRANSFERASES"/>
    <property type="match status" value="1"/>
</dbReference>
<keyword evidence="1 7" id="KW-0444">Lipid biosynthesis</keyword>
<evidence type="ECO:0000256" key="1">
    <source>
        <dbReference type="ARBA" id="ARBA00022516"/>
    </source>
</evidence>
<comment type="function">
    <text evidence="7">Catalyzes the N-acylation of UDP-3-O-acylglucosamine using 3-hydroxyacyl-ACP as the acyl donor. Is involved in the biosynthesis of lipid A, a phosphorylated glycolipid that anchors the lipopolysaccharide to the outer membrane of the cell.</text>
</comment>
<evidence type="ECO:0000256" key="5">
    <source>
        <dbReference type="ARBA" id="ARBA00023098"/>
    </source>
</evidence>
<dbReference type="CDD" id="cd03352">
    <property type="entry name" value="LbH_LpxD"/>
    <property type="match status" value="1"/>
</dbReference>
<feature type="active site" description="Proton acceptor" evidence="7">
    <location>
        <position position="236"/>
    </location>
</feature>
<dbReference type="GO" id="GO:0016410">
    <property type="term" value="F:N-acyltransferase activity"/>
    <property type="evidence" value="ECO:0007669"/>
    <property type="project" value="InterPro"/>
</dbReference>
<dbReference type="GO" id="GO:0009245">
    <property type="term" value="P:lipid A biosynthetic process"/>
    <property type="evidence" value="ECO:0007669"/>
    <property type="project" value="UniProtKB-UniRule"/>
</dbReference>
<organism evidence="8 9">
    <name type="scientific">candidate division WOR-3 bacterium 4484_18</name>
    <dbReference type="NCBI Taxonomy" id="2020626"/>
    <lineage>
        <taxon>Bacteria</taxon>
        <taxon>Bacteria division WOR-3</taxon>
    </lineage>
</organism>
<dbReference type="UniPathway" id="UPA00973"/>
<dbReference type="SUPFAM" id="SSF51161">
    <property type="entry name" value="Trimeric LpxA-like enzymes"/>
    <property type="match status" value="1"/>
</dbReference>
<evidence type="ECO:0000256" key="4">
    <source>
        <dbReference type="ARBA" id="ARBA00022737"/>
    </source>
</evidence>
<accession>A0A257LV42</accession>
<dbReference type="Proteomes" id="UP000216312">
    <property type="component" value="Unassembled WGS sequence"/>
</dbReference>
<dbReference type="InterPro" id="IPR011004">
    <property type="entry name" value="Trimer_LpxA-like_sf"/>
</dbReference>
<keyword evidence="6 7" id="KW-0012">Acyltransferase</keyword>
<dbReference type="InterPro" id="IPR001451">
    <property type="entry name" value="Hexapep"/>
</dbReference>
<evidence type="ECO:0000313" key="9">
    <source>
        <dbReference type="Proteomes" id="UP000216312"/>
    </source>
</evidence>
<evidence type="ECO:0000313" key="8">
    <source>
        <dbReference type="EMBL" id="OYV03543.1"/>
    </source>
</evidence>
<dbReference type="InterPro" id="IPR018357">
    <property type="entry name" value="Hexapep_transf_CS"/>
</dbReference>
<evidence type="ECO:0000256" key="7">
    <source>
        <dbReference type="HAMAP-Rule" id="MF_00523"/>
    </source>
</evidence>
<dbReference type="GO" id="GO:0103118">
    <property type="term" value="F:UDP-3-O-[(3R)-3-hydroxyacyl]-glucosamine N-acyltransferase activity"/>
    <property type="evidence" value="ECO:0007669"/>
    <property type="project" value="UniProtKB-EC"/>
</dbReference>
<dbReference type="EMBL" id="NMUJ01000003">
    <property type="protein sequence ID" value="OYV03543.1"/>
    <property type="molecule type" value="Genomic_DNA"/>
</dbReference>
<dbReference type="Gene3D" id="2.160.10.10">
    <property type="entry name" value="Hexapeptide repeat proteins"/>
    <property type="match status" value="1"/>
</dbReference>
<evidence type="ECO:0000256" key="2">
    <source>
        <dbReference type="ARBA" id="ARBA00022556"/>
    </source>
</evidence>